<keyword evidence="2" id="KW-1133">Transmembrane helix</keyword>
<comment type="caution">
    <text evidence="4">The sequence shown here is derived from an EMBL/GenBank/DDBJ whole genome shotgun (WGS) entry which is preliminary data.</text>
</comment>
<organism evidence="4 5">
    <name type="scientific">Mycolicibacillus koreensis</name>
    <dbReference type="NCBI Taxonomy" id="1069220"/>
    <lineage>
        <taxon>Bacteria</taxon>
        <taxon>Bacillati</taxon>
        <taxon>Actinomycetota</taxon>
        <taxon>Actinomycetes</taxon>
        <taxon>Mycobacteriales</taxon>
        <taxon>Mycobacteriaceae</taxon>
        <taxon>Mycolicibacillus</taxon>
    </lineage>
</organism>
<dbReference type="Proteomes" id="UP000193577">
    <property type="component" value="Unassembled WGS sequence"/>
</dbReference>
<dbReference type="CDD" id="cd13399">
    <property type="entry name" value="Slt35-like"/>
    <property type="match status" value="1"/>
</dbReference>
<feature type="region of interest" description="Disordered" evidence="1">
    <location>
        <begin position="1"/>
        <end position="22"/>
    </location>
</feature>
<keyword evidence="5" id="KW-1185">Reference proteome</keyword>
<evidence type="ECO:0000259" key="3">
    <source>
        <dbReference type="Pfam" id="PF01464"/>
    </source>
</evidence>
<dbReference type="InterPro" id="IPR008258">
    <property type="entry name" value="Transglycosylase_SLT_dom_1"/>
</dbReference>
<gene>
    <name evidence="4" type="ORF">B8W67_04550</name>
</gene>
<feature type="domain" description="Transglycosylase SLT" evidence="3">
    <location>
        <begin position="183"/>
        <end position="278"/>
    </location>
</feature>
<feature type="transmembrane region" description="Helical" evidence="2">
    <location>
        <begin position="56"/>
        <end position="75"/>
    </location>
</feature>
<sequence length="333" mass="35146">MFTGAPQRAGRPERPSAAAVGQDDHDVITRIVDISAATGREGTAVHNNRARAACGILAWLLVVLSATAAIAPAAADPPGQTADPATLAAELVAAEQALRNPGTAQPTRVAAARRQQTTYRTLGRHSDWAAAVRTRIPAALIGVYDRNVDARRHLTALGESEVKNSLPAWRIIAPAPANELLGYYRAAEAATGVAWTYLAAINLVETGFGRIDGVSVAAAQGPMQFLPSTFAAYGNGGDIHAPRDAIMAAGRLLAANGFASDPDRAVFAYNHSDDYVRAVGDYAAVLAADPAAFTGYYLWDIYYRTTAGDVLLPIGYSATERIPVEQYLASHPR</sequence>
<dbReference type="AlphaFoldDB" id="A0AA91SSV9"/>
<dbReference type="InterPro" id="IPR023346">
    <property type="entry name" value="Lysozyme-like_dom_sf"/>
</dbReference>
<evidence type="ECO:0000313" key="4">
    <source>
        <dbReference type="EMBL" id="OSC35062.1"/>
    </source>
</evidence>
<accession>A0AA91SSV9</accession>
<keyword evidence="2" id="KW-0812">Transmembrane</keyword>
<protein>
    <submittedName>
        <fullName evidence="4">Lytic transglycosylase</fullName>
    </submittedName>
</protein>
<proteinExistence type="predicted"/>
<dbReference type="EMBL" id="NCXO01000006">
    <property type="protein sequence ID" value="OSC35062.1"/>
    <property type="molecule type" value="Genomic_DNA"/>
</dbReference>
<dbReference type="Pfam" id="PF01464">
    <property type="entry name" value="SLT"/>
    <property type="match status" value="1"/>
</dbReference>
<dbReference type="Gene3D" id="1.10.530.10">
    <property type="match status" value="1"/>
</dbReference>
<evidence type="ECO:0000313" key="5">
    <source>
        <dbReference type="Proteomes" id="UP000193577"/>
    </source>
</evidence>
<keyword evidence="2" id="KW-0472">Membrane</keyword>
<evidence type="ECO:0000256" key="2">
    <source>
        <dbReference type="SAM" id="Phobius"/>
    </source>
</evidence>
<evidence type="ECO:0000256" key="1">
    <source>
        <dbReference type="SAM" id="MobiDB-lite"/>
    </source>
</evidence>
<reference evidence="4 5" key="1">
    <citation type="submission" date="2017-04" db="EMBL/GenBank/DDBJ databases">
        <title>The new phylogeny of genus Mycobacterium.</title>
        <authorList>
            <person name="Tortoli E."/>
            <person name="Trovato A."/>
            <person name="Cirillo D.M."/>
        </authorList>
    </citation>
    <scope>NUCLEOTIDE SEQUENCE [LARGE SCALE GENOMIC DNA]</scope>
    <source>
        <strain evidence="4 5">KCTC 19819</strain>
    </source>
</reference>
<dbReference type="SUPFAM" id="SSF53955">
    <property type="entry name" value="Lysozyme-like"/>
    <property type="match status" value="1"/>
</dbReference>
<name>A0AA91SSV9_9MYCO</name>